<protein>
    <submittedName>
        <fullName evidence="1">Uncharacterized protein</fullName>
    </submittedName>
</protein>
<proteinExistence type="predicted"/>
<organism evidence="1 2">
    <name type="scientific">Frieseomelitta varia</name>
    <dbReference type="NCBI Taxonomy" id="561572"/>
    <lineage>
        <taxon>Eukaryota</taxon>
        <taxon>Metazoa</taxon>
        <taxon>Ecdysozoa</taxon>
        <taxon>Arthropoda</taxon>
        <taxon>Hexapoda</taxon>
        <taxon>Insecta</taxon>
        <taxon>Pterygota</taxon>
        <taxon>Neoptera</taxon>
        <taxon>Endopterygota</taxon>
        <taxon>Hymenoptera</taxon>
        <taxon>Apocrita</taxon>
        <taxon>Aculeata</taxon>
        <taxon>Apoidea</taxon>
        <taxon>Anthophila</taxon>
        <taxon>Apidae</taxon>
        <taxon>Frieseomelitta</taxon>
    </lineage>
</organism>
<evidence type="ECO:0000313" key="2">
    <source>
        <dbReference type="Proteomes" id="UP000655588"/>
    </source>
</evidence>
<accession>A0A833RKG5</accession>
<sequence length="116" mass="13522">MVVGNIIFKNPTFLTRTVGLALKFLQSPVSNIQLGAYHILKHVVPKLVEQDKNTIELKNLDVNALNIKNLEEVFQSTHRYHQWRLCKLPFHHKYFRCIALNINKLEEVLQSSQITE</sequence>
<reference evidence="1" key="1">
    <citation type="submission" date="2019-11" db="EMBL/GenBank/DDBJ databases">
        <title>The nuclear and mitochondrial genomes of Frieseomelitta varia - a highly eusocial stingless bee (Meliponini) with a permanently sterile worker caste.</title>
        <authorList>
            <person name="Freitas F.C.P."/>
            <person name="Lourenco A.P."/>
            <person name="Nunes F.M.F."/>
            <person name="Paschoal A.R."/>
            <person name="Abreu F.C.P."/>
            <person name="Barbin F.O."/>
            <person name="Bataglia L."/>
            <person name="Cardoso-Junior C.A.M."/>
            <person name="Cervoni M.S."/>
            <person name="Silva S.R."/>
            <person name="Dalarmi F."/>
            <person name="Del Lama M.A."/>
            <person name="Depintor T.S."/>
            <person name="Ferreira K.M."/>
            <person name="Goria P.S."/>
            <person name="Jaskot M.C."/>
            <person name="Lago D.C."/>
            <person name="Luna-Lucena D."/>
            <person name="Moda L.M."/>
            <person name="Nascimento L."/>
            <person name="Pedrino M."/>
            <person name="Rabico F.O."/>
            <person name="Sanches F.C."/>
            <person name="Santos D.E."/>
            <person name="Santos C.G."/>
            <person name="Vieira J."/>
            <person name="Lopes T.F."/>
            <person name="Barchuk A.R."/>
            <person name="Hartfelder K."/>
            <person name="Simoes Z.L.P."/>
            <person name="Bitondi M.M.G."/>
            <person name="Pinheiro D.G."/>
        </authorList>
    </citation>
    <scope>NUCLEOTIDE SEQUENCE</scope>
    <source>
        <strain evidence="1">USP_RPSP 00005682</strain>
        <tissue evidence="1">Whole individual</tissue>
    </source>
</reference>
<evidence type="ECO:0000313" key="1">
    <source>
        <dbReference type="EMBL" id="KAF3419776.1"/>
    </source>
</evidence>
<dbReference type="EMBL" id="WNWW01001794">
    <property type="protein sequence ID" value="KAF3419776.1"/>
    <property type="molecule type" value="Genomic_DNA"/>
</dbReference>
<gene>
    <name evidence="1" type="ORF">E2986_12012</name>
</gene>
<dbReference type="AlphaFoldDB" id="A0A833RKG5"/>
<name>A0A833RKG5_9HYME</name>
<keyword evidence="2" id="KW-1185">Reference proteome</keyword>
<comment type="caution">
    <text evidence="1">The sequence shown here is derived from an EMBL/GenBank/DDBJ whole genome shotgun (WGS) entry which is preliminary data.</text>
</comment>
<dbReference type="Proteomes" id="UP000655588">
    <property type="component" value="Unassembled WGS sequence"/>
</dbReference>